<proteinExistence type="predicted"/>
<dbReference type="InterPro" id="IPR044730">
    <property type="entry name" value="RNase_H-like_dom_plant"/>
</dbReference>
<dbReference type="AlphaFoldDB" id="A0A3L6SDX4"/>
<evidence type="ECO:0000313" key="3">
    <source>
        <dbReference type="Proteomes" id="UP000275267"/>
    </source>
</evidence>
<dbReference type="GO" id="GO:0003676">
    <property type="term" value="F:nucleic acid binding"/>
    <property type="evidence" value="ECO:0007669"/>
    <property type="project" value="InterPro"/>
</dbReference>
<dbReference type="GO" id="GO:0004523">
    <property type="term" value="F:RNA-DNA hybrid ribonuclease activity"/>
    <property type="evidence" value="ECO:0007669"/>
    <property type="project" value="InterPro"/>
</dbReference>
<comment type="caution">
    <text evidence="2">The sequence shown here is derived from an EMBL/GenBank/DDBJ whole genome shotgun (WGS) entry which is preliminary data.</text>
</comment>
<dbReference type="PANTHER" id="PTHR47074">
    <property type="entry name" value="BNAC02G40300D PROTEIN"/>
    <property type="match status" value="1"/>
</dbReference>
<feature type="domain" description="RNase H type-1" evidence="1">
    <location>
        <begin position="33"/>
        <end position="110"/>
    </location>
</feature>
<dbReference type="STRING" id="4540.A0A3L6SDX4"/>
<dbReference type="Pfam" id="PF13456">
    <property type="entry name" value="RVT_3"/>
    <property type="match status" value="1"/>
</dbReference>
<evidence type="ECO:0000259" key="1">
    <source>
        <dbReference type="Pfam" id="PF13456"/>
    </source>
</evidence>
<dbReference type="EMBL" id="PQIB02000005">
    <property type="protein sequence ID" value="RLN19247.1"/>
    <property type="molecule type" value="Genomic_DNA"/>
</dbReference>
<dbReference type="InterPro" id="IPR002156">
    <property type="entry name" value="RNaseH_domain"/>
</dbReference>
<gene>
    <name evidence="2" type="ORF">C2845_PM02G17320</name>
</gene>
<organism evidence="2 3">
    <name type="scientific">Panicum miliaceum</name>
    <name type="common">Proso millet</name>
    <name type="synonym">Broomcorn millet</name>
    <dbReference type="NCBI Taxonomy" id="4540"/>
    <lineage>
        <taxon>Eukaryota</taxon>
        <taxon>Viridiplantae</taxon>
        <taxon>Streptophyta</taxon>
        <taxon>Embryophyta</taxon>
        <taxon>Tracheophyta</taxon>
        <taxon>Spermatophyta</taxon>
        <taxon>Magnoliopsida</taxon>
        <taxon>Liliopsida</taxon>
        <taxon>Poales</taxon>
        <taxon>Poaceae</taxon>
        <taxon>PACMAD clade</taxon>
        <taxon>Panicoideae</taxon>
        <taxon>Panicodae</taxon>
        <taxon>Paniceae</taxon>
        <taxon>Panicinae</taxon>
        <taxon>Panicum</taxon>
        <taxon>Panicum sect. Panicum</taxon>
    </lineage>
</organism>
<dbReference type="SUPFAM" id="SSF53098">
    <property type="entry name" value="Ribonuclease H-like"/>
    <property type="match status" value="1"/>
</dbReference>
<dbReference type="Gene3D" id="3.30.420.10">
    <property type="entry name" value="Ribonuclease H-like superfamily/Ribonuclease H"/>
    <property type="match status" value="1"/>
</dbReference>
<dbReference type="OrthoDB" id="695489at2759"/>
<dbReference type="Proteomes" id="UP000275267">
    <property type="component" value="Unassembled WGS sequence"/>
</dbReference>
<dbReference type="PANTHER" id="PTHR47074:SF11">
    <property type="entry name" value="REVERSE TRANSCRIPTASE-LIKE PROTEIN"/>
    <property type="match status" value="1"/>
</dbReference>
<dbReference type="InterPro" id="IPR036397">
    <property type="entry name" value="RNaseH_sf"/>
</dbReference>
<dbReference type="CDD" id="cd06222">
    <property type="entry name" value="RNase_H_like"/>
    <property type="match status" value="1"/>
</dbReference>
<dbReference type="InterPro" id="IPR012337">
    <property type="entry name" value="RNaseH-like_sf"/>
</dbReference>
<protein>
    <recommendedName>
        <fullName evidence="1">RNase H type-1 domain-containing protein</fullName>
    </recommendedName>
</protein>
<evidence type="ECO:0000313" key="2">
    <source>
        <dbReference type="EMBL" id="RLN19247.1"/>
    </source>
</evidence>
<reference evidence="3" key="1">
    <citation type="journal article" date="2019" name="Nat. Commun.">
        <title>The genome of broomcorn millet.</title>
        <authorList>
            <person name="Zou C."/>
            <person name="Miki D."/>
            <person name="Li D."/>
            <person name="Tang Q."/>
            <person name="Xiao L."/>
            <person name="Rajput S."/>
            <person name="Deng P."/>
            <person name="Jia W."/>
            <person name="Huang R."/>
            <person name="Zhang M."/>
            <person name="Sun Y."/>
            <person name="Hu J."/>
            <person name="Fu X."/>
            <person name="Schnable P.S."/>
            <person name="Li F."/>
            <person name="Zhang H."/>
            <person name="Feng B."/>
            <person name="Zhu X."/>
            <person name="Liu R."/>
            <person name="Schnable J.C."/>
            <person name="Zhu J.-K."/>
            <person name="Zhang H."/>
        </authorList>
    </citation>
    <scope>NUCLEOTIDE SEQUENCE [LARGE SCALE GENOMIC DNA]</scope>
</reference>
<name>A0A3L6SDX4_PANMI</name>
<keyword evidence="3" id="KW-1185">Reference proteome</keyword>
<sequence length="116" mass="12449">MVQELICLGTKADTLARVPGRWTRLHEHWVKVNTDASFLASSSSGAGGVIIRDSEGRLLSVAARRCEHVPDVLTGEALAVRDGLVLVGEQGHENVILETDNLPLVNLLRSDAGVEV</sequence>
<dbReference type="InterPro" id="IPR052929">
    <property type="entry name" value="RNase_H-like_EbsB-rel"/>
</dbReference>
<accession>A0A3L6SDX4</accession>